<comment type="caution">
    <text evidence="1">The sequence shown here is derived from an EMBL/GenBank/DDBJ whole genome shotgun (WGS) entry which is preliminary data.</text>
</comment>
<organism evidence="1 2">
    <name type="scientific">Neisseria sicca VK64</name>
    <dbReference type="NCBI Taxonomy" id="1095748"/>
    <lineage>
        <taxon>Bacteria</taxon>
        <taxon>Pseudomonadati</taxon>
        <taxon>Pseudomonadota</taxon>
        <taxon>Betaproteobacteria</taxon>
        <taxon>Neisseriales</taxon>
        <taxon>Neisseriaceae</taxon>
        <taxon>Neisseria</taxon>
    </lineage>
</organism>
<dbReference type="Proteomes" id="UP000004473">
    <property type="component" value="Unassembled WGS sequence"/>
</dbReference>
<dbReference type="AlphaFoldDB" id="I2NUI1"/>
<dbReference type="EMBL" id="AJMT01000066">
    <property type="protein sequence ID" value="EIG29492.1"/>
    <property type="molecule type" value="Genomic_DNA"/>
</dbReference>
<sequence>MMEIWIWIKDGRIERNPSGRLNSHIQRTACSSHVPVL</sequence>
<protein>
    <submittedName>
        <fullName evidence="1">Uncharacterized protein</fullName>
    </submittedName>
</protein>
<reference evidence="1 2" key="1">
    <citation type="submission" date="2012-04" db="EMBL/GenBank/DDBJ databases">
        <authorList>
            <person name="Harkins D.M."/>
            <person name="Madupu R."/>
            <person name="Durkin A.S."/>
            <person name="Torralba M."/>
            <person name="Methe B."/>
            <person name="Sutton G.G."/>
            <person name="Nelson K.E."/>
        </authorList>
    </citation>
    <scope>NUCLEOTIDE SEQUENCE [LARGE SCALE GENOMIC DNA]</scope>
    <source>
        <strain evidence="1 2">VK64</strain>
    </source>
</reference>
<evidence type="ECO:0000313" key="1">
    <source>
        <dbReference type="EMBL" id="EIG29492.1"/>
    </source>
</evidence>
<evidence type="ECO:0000313" key="2">
    <source>
        <dbReference type="Proteomes" id="UP000004473"/>
    </source>
</evidence>
<gene>
    <name evidence="1" type="ORF">HMPREF1051_2003</name>
</gene>
<proteinExistence type="predicted"/>
<accession>I2NUI1</accession>
<name>I2NUI1_NEISI</name>